<evidence type="ECO:0000313" key="2">
    <source>
        <dbReference type="EMBL" id="ALA58933.1"/>
    </source>
</evidence>
<name>A0A0K2GDB6_NITMO</name>
<protein>
    <submittedName>
        <fullName evidence="2">Uncharacterized protein</fullName>
    </submittedName>
</protein>
<evidence type="ECO:0000256" key="1">
    <source>
        <dbReference type="SAM" id="Phobius"/>
    </source>
</evidence>
<evidence type="ECO:0000313" key="3">
    <source>
        <dbReference type="Proteomes" id="UP000069205"/>
    </source>
</evidence>
<keyword evidence="3" id="KW-1185">Reference proteome</keyword>
<dbReference type="EMBL" id="CP011801">
    <property type="protein sequence ID" value="ALA58933.1"/>
    <property type="molecule type" value="Genomic_DNA"/>
</dbReference>
<feature type="transmembrane region" description="Helical" evidence="1">
    <location>
        <begin position="73"/>
        <end position="91"/>
    </location>
</feature>
<feature type="transmembrane region" description="Helical" evidence="1">
    <location>
        <begin position="27"/>
        <end position="52"/>
    </location>
</feature>
<proteinExistence type="predicted"/>
<keyword evidence="1" id="KW-0812">Transmembrane</keyword>
<dbReference type="RefSeq" id="WP_053380025.1">
    <property type="nucleotide sequence ID" value="NZ_CP011801.1"/>
</dbReference>
<organism evidence="2 3">
    <name type="scientific">Nitrospira moscoviensis</name>
    <dbReference type="NCBI Taxonomy" id="42253"/>
    <lineage>
        <taxon>Bacteria</taxon>
        <taxon>Pseudomonadati</taxon>
        <taxon>Nitrospirota</taxon>
        <taxon>Nitrospiria</taxon>
        <taxon>Nitrospirales</taxon>
        <taxon>Nitrospiraceae</taxon>
        <taxon>Nitrospira</taxon>
    </lineage>
</organism>
<sequence>MSEGETREPVKPDVVRDLGRTICLGALIPWAMSAFMPFQPLFFFGCLAAFVLPRFVFRKLRAPVVVHWSRRDSIWVLVAVAVTIAYFSALIPSRLASWLGL</sequence>
<keyword evidence="1" id="KW-1133">Transmembrane helix</keyword>
<gene>
    <name evidence="2" type="ORF">NITMOv2_2520</name>
</gene>
<dbReference type="AlphaFoldDB" id="A0A0K2GDB6"/>
<dbReference type="Proteomes" id="UP000069205">
    <property type="component" value="Chromosome"/>
</dbReference>
<reference evidence="2 3" key="1">
    <citation type="journal article" date="2015" name="Proc. Natl. Acad. Sci. U.S.A.">
        <title>Expanded metabolic versatility of ubiquitous nitrite-oxidizing bacteria from the genus Nitrospira.</title>
        <authorList>
            <person name="Koch H."/>
            <person name="Lucker S."/>
            <person name="Albertsen M."/>
            <person name="Kitzinger K."/>
            <person name="Herbold C."/>
            <person name="Spieck E."/>
            <person name="Nielsen P.H."/>
            <person name="Wagner M."/>
            <person name="Daims H."/>
        </authorList>
    </citation>
    <scope>NUCLEOTIDE SEQUENCE [LARGE SCALE GENOMIC DNA]</scope>
    <source>
        <strain evidence="2 3">NSP M-1</strain>
    </source>
</reference>
<accession>A0A0K2GDB6</accession>
<dbReference type="PATRIC" id="fig|42253.5.peg.2484"/>
<dbReference type="KEGG" id="nmv:NITMOv2_2520"/>
<keyword evidence="1" id="KW-0472">Membrane</keyword>